<reference evidence="8" key="1">
    <citation type="submission" date="2016-10" db="EMBL/GenBank/DDBJ databases">
        <authorList>
            <person name="Varghese N."/>
            <person name="Submissions S."/>
        </authorList>
    </citation>
    <scope>NUCLEOTIDE SEQUENCE [LARGE SCALE GENOMIC DNA]</scope>
    <source>
        <strain evidence="8">BP1-148</strain>
    </source>
</reference>
<dbReference type="AlphaFoldDB" id="A0A1G7UHG4"/>
<comment type="subunit">
    <text evidence="2 6">Homodimer.</text>
</comment>
<dbReference type="GO" id="GO:0016787">
    <property type="term" value="F:hydrolase activity"/>
    <property type="evidence" value="ECO:0007669"/>
    <property type="project" value="UniProtKB-KW"/>
</dbReference>
<dbReference type="EMBL" id="FNCQ01000004">
    <property type="protein sequence ID" value="SDG46691.1"/>
    <property type="molecule type" value="Genomic_DNA"/>
</dbReference>
<comment type="similarity">
    <text evidence="1 6">Belongs to the VapD ribonuclease family.</text>
</comment>
<keyword evidence="8" id="KW-1185">Reference proteome</keyword>
<evidence type="ECO:0000256" key="4">
    <source>
        <dbReference type="ARBA" id="ARBA00022801"/>
    </source>
</evidence>
<organism evidence="7 8">
    <name type="scientific">Prevotella communis</name>
    <dbReference type="NCBI Taxonomy" id="2913614"/>
    <lineage>
        <taxon>Bacteria</taxon>
        <taxon>Pseudomonadati</taxon>
        <taxon>Bacteroidota</taxon>
        <taxon>Bacteroidia</taxon>
        <taxon>Bacteroidales</taxon>
        <taxon>Prevotellaceae</taxon>
        <taxon>Prevotella</taxon>
    </lineage>
</organism>
<dbReference type="RefSeq" id="WP_091815692.1">
    <property type="nucleotide sequence ID" value="NZ_CP091790.1"/>
</dbReference>
<proteinExistence type="inferred from homology"/>
<dbReference type="Proteomes" id="UP000198779">
    <property type="component" value="Unassembled WGS sequence"/>
</dbReference>
<dbReference type="PIRSF" id="PIRSF002882">
    <property type="entry name" value="VapD"/>
    <property type="match status" value="1"/>
</dbReference>
<accession>A0A1G7UHG4</accession>
<dbReference type="STRING" id="645274.SAMN04487901_104124"/>
<keyword evidence="4 6" id="KW-0378">Hydrolase</keyword>
<name>A0A1G7UHG4_9BACT</name>
<evidence type="ECO:0000313" key="8">
    <source>
        <dbReference type="Proteomes" id="UP000198779"/>
    </source>
</evidence>
<dbReference type="GO" id="GO:0004518">
    <property type="term" value="F:nuclease activity"/>
    <property type="evidence" value="ECO:0007669"/>
    <property type="project" value="UniProtKB-UniRule"/>
</dbReference>
<comment type="function">
    <text evidence="6">Cleaves ssRNA, mostly between U:A.</text>
</comment>
<evidence type="ECO:0000256" key="2">
    <source>
        <dbReference type="ARBA" id="ARBA00011738"/>
    </source>
</evidence>
<keyword evidence="3 6" id="KW-0540">Nuclease</keyword>
<evidence type="ECO:0000256" key="5">
    <source>
        <dbReference type="ARBA" id="ARBA00023026"/>
    </source>
</evidence>
<evidence type="ECO:0000256" key="6">
    <source>
        <dbReference type="PIRNR" id="PIRNR002882"/>
    </source>
</evidence>
<evidence type="ECO:0000256" key="1">
    <source>
        <dbReference type="ARBA" id="ARBA00009653"/>
    </source>
</evidence>
<evidence type="ECO:0000256" key="3">
    <source>
        <dbReference type="ARBA" id="ARBA00022722"/>
    </source>
</evidence>
<keyword evidence="5" id="KW-0843">Virulence</keyword>
<dbReference type="Pfam" id="PF09827">
    <property type="entry name" value="CRISPR_Cas2"/>
    <property type="match status" value="1"/>
</dbReference>
<dbReference type="EC" id="3.1.-.-" evidence="6"/>
<dbReference type="InterPro" id="IPR019199">
    <property type="entry name" value="Virulence_VapD/CRISPR_Cas2"/>
</dbReference>
<sequence>MFAIAFDMDIKELRSTYGEPYNNAYYEIKILLRKYDFYNTQGSVYLTDKDDMANLFAAIYALKKIDWFKSSVRDIRAFKVENWSDFTDIVKAED</sequence>
<dbReference type="GO" id="GO:0003723">
    <property type="term" value="F:RNA binding"/>
    <property type="evidence" value="ECO:0007669"/>
    <property type="project" value="InterPro"/>
</dbReference>
<dbReference type="Gene3D" id="3.30.70.240">
    <property type="match status" value="1"/>
</dbReference>
<evidence type="ECO:0000313" key="7">
    <source>
        <dbReference type="EMBL" id="SDG46691.1"/>
    </source>
</evidence>
<gene>
    <name evidence="7" type="ORF">SAMN04487901_104124</name>
</gene>
<protein>
    <recommendedName>
        <fullName evidence="6">Endoribonuclease VapD</fullName>
        <ecNumber evidence="6">3.1.-.-</ecNumber>
    </recommendedName>
</protein>
<dbReference type="InterPro" id="IPR016368">
    <property type="entry name" value="VapD"/>
</dbReference>